<keyword evidence="2" id="KW-1185">Reference proteome</keyword>
<organism evidence="1 2">
    <name type="scientific">Lucilia cuprina</name>
    <name type="common">Green bottle fly</name>
    <name type="synonym">Australian sheep blowfly</name>
    <dbReference type="NCBI Taxonomy" id="7375"/>
    <lineage>
        <taxon>Eukaryota</taxon>
        <taxon>Metazoa</taxon>
        <taxon>Ecdysozoa</taxon>
        <taxon>Arthropoda</taxon>
        <taxon>Hexapoda</taxon>
        <taxon>Insecta</taxon>
        <taxon>Pterygota</taxon>
        <taxon>Neoptera</taxon>
        <taxon>Endopterygota</taxon>
        <taxon>Diptera</taxon>
        <taxon>Brachycera</taxon>
        <taxon>Muscomorpha</taxon>
        <taxon>Oestroidea</taxon>
        <taxon>Calliphoridae</taxon>
        <taxon>Luciliinae</taxon>
        <taxon>Lucilia</taxon>
    </lineage>
</organism>
<name>A0A0L0CN53_LUCCU</name>
<dbReference type="OrthoDB" id="8062247at2759"/>
<dbReference type="AlphaFoldDB" id="A0A0L0CN53"/>
<evidence type="ECO:0000313" key="1">
    <source>
        <dbReference type="EMBL" id="KNC33716.1"/>
    </source>
</evidence>
<dbReference type="EMBL" id="JRES01000162">
    <property type="protein sequence ID" value="KNC33716.1"/>
    <property type="molecule type" value="Genomic_DNA"/>
</dbReference>
<accession>A0A0L0CN53</accession>
<proteinExistence type="predicted"/>
<protein>
    <submittedName>
        <fullName evidence="1">Uncharacterized protein</fullName>
    </submittedName>
</protein>
<sequence>MMQVPRLKKKIADNNKGLKGTGGGPCSLNNLMALELDIDKICHLTSAAAPGGLCFGVPSSYKVLDISTNQREITTSNTSKRQILCTQNNNIECYPLPSIQTPNVTDILTLSPPKQPLKSPILTPQSLKTKYLSMRTENNKIDNTEPLPSFQTHNKRKKSENYVEKFHLLRQQYLVIKFEKK</sequence>
<gene>
    <name evidence="1" type="ORF">FF38_03146</name>
</gene>
<reference evidence="1 2" key="1">
    <citation type="journal article" date="2015" name="Nat. Commun.">
        <title>Lucilia cuprina genome unlocks parasitic fly biology to underpin future interventions.</title>
        <authorList>
            <person name="Anstead C.A."/>
            <person name="Korhonen P.K."/>
            <person name="Young N.D."/>
            <person name="Hall R.S."/>
            <person name="Jex A.R."/>
            <person name="Murali S.C."/>
            <person name="Hughes D.S."/>
            <person name="Lee S.F."/>
            <person name="Perry T."/>
            <person name="Stroehlein A.J."/>
            <person name="Ansell B.R."/>
            <person name="Breugelmans B."/>
            <person name="Hofmann A."/>
            <person name="Qu J."/>
            <person name="Dugan S."/>
            <person name="Lee S.L."/>
            <person name="Chao H."/>
            <person name="Dinh H."/>
            <person name="Han Y."/>
            <person name="Doddapaneni H.V."/>
            <person name="Worley K.C."/>
            <person name="Muzny D.M."/>
            <person name="Ioannidis P."/>
            <person name="Waterhouse R.M."/>
            <person name="Zdobnov E.M."/>
            <person name="James P.J."/>
            <person name="Bagnall N.H."/>
            <person name="Kotze A.C."/>
            <person name="Gibbs R.A."/>
            <person name="Richards S."/>
            <person name="Batterham P."/>
            <person name="Gasser R.B."/>
        </authorList>
    </citation>
    <scope>NUCLEOTIDE SEQUENCE [LARGE SCALE GENOMIC DNA]</scope>
    <source>
        <strain evidence="1 2">LS</strain>
        <tissue evidence="1">Full body</tissue>
    </source>
</reference>
<dbReference type="Proteomes" id="UP000037069">
    <property type="component" value="Unassembled WGS sequence"/>
</dbReference>
<comment type="caution">
    <text evidence="1">The sequence shown here is derived from an EMBL/GenBank/DDBJ whole genome shotgun (WGS) entry which is preliminary data.</text>
</comment>
<evidence type="ECO:0000313" key="2">
    <source>
        <dbReference type="Proteomes" id="UP000037069"/>
    </source>
</evidence>